<organism evidence="1 2">
    <name type="scientific">Gymnopus androsaceus JB14</name>
    <dbReference type="NCBI Taxonomy" id="1447944"/>
    <lineage>
        <taxon>Eukaryota</taxon>
        <taxon>Fungi</taxon>
        <taxon>Dikarya</taxon>
        <taxon>Basidiomycota</taxon>
        <taxon>Agaricomycotina</taxon>
        <taxon>Agaricomycetes</taxon>
        <taxon>Agaricomycetidae</taxon>
        <taxon>Agaricales</taxon>
        <taxon>Marasmiineae</taxon>
        <taxon>Omphalotaceae</taxon>
        <taxon>Gymnopus</taxon>
    </lineage>
</organism>
<dbReference type="Proteomes" id="UP000799118">
    <property type="component" value="Unassembled WGS sequence"/>
</dbReference>
<reference evidence="1" key="1">
    <citation type="journal article" date="2019" name="Environ. Microbiol.">
        <title>Fungal ecological strategies reflected in gene transcription - a case study of two litter decomposers.</title>
        <authorList>
            <person name="Barbi F."/>
            <person name="Kohler A."/>
            <person name="Barry K."/>
            <person name="Baskaran P."/>
            <person name="Daum C."/>
            <person name="Fauchery L."/>
            <person name="Ihrmark K."/>
            <person name="Kuo A."/>
            <person name="LaButti K."/>
            <person name="Lipzen A."/>
            <person name="Morin E."/>
            <person name="Grigoriev I.V."/>
            <person name="Henrissat B."/>
            <person name="Lindahl B."/>
            <person name="Martin F."/>
        </authorList>
    </citation>
    <scope>NUCLEOTIDE SEQUENCE</scope>
    <source>
        <strain evidence="1">JB14</strain>
    </source>
</reference>
<evidence type="ECO:0000313" key="1">
    <source>
        <dbReference type="EMBL" id="KAE9387228.1"/>
    </source>
</evidence>
<name>A0A6A4GNR5_9AGAR</name>
<dbReference type="OrthoDB" id="3269417at2759"/>
<evidence type="ECO:0000313" key="2">
    <source>
        <dbReference type="Proteomes" id="UP000799118"/>
    </source>
</evidence>
<proteinExistence type="predicted"/>
<gene>
    <name evidence="1" type="ORF">BT96DRAFT_1005311</name>
</gene>
<dbReference type="AlphaFoldDB" id="A0A6A4GNR5"/>
<sequence length="121" mass="13761">MFEGGKAVNSSAVDALLKDKSLVPTRNAFTKWFSEFGTGKSHYAMFVVNLMHEFELGVFKAVFTHLVQIAYALGTQYVDEMNQRFHQCPAFRCDTIWRFTNDTAGMKRLAAHDFEDILQVG</sequence>
<accession>A0A6A4GNR5</accession>
<keyword evidence="2" id="KW-1185">Reference proteome</keyword>
<protein>
    <submittedName>
        <fullName evidence="1">Uncharacterized protein</fullName>
    </submittedName>
</protein>
<dbReference type="EMBL" id="ML769814">
    <property type="protein sequence ID" value="KAE9387228.1"/>
    <property type="molecule type" value="Genomic_DNA"/>
</dbReference>